<keyword evidence="1" id="KW-0547">Nucleotide-binding</keyword>
<accession>A0ABS5KDX9</accession>
<feature type="domain" description="Helicase ATP-binding" evidence="4">
    <location>
        <begin position="31"/>
        <end position="200"/>
    </location>
</feature>
<dbReference type="EMBL" id="JAGUCN010000018">
    <property type="protein sequence ID" value="MBS2212731.1"/>
    <property type="molecule type" value="Genomic_DNA"/>
</dbReference>
<dbReference type="RefSeq" id="WP_212229527.1">
    <property type="nucleotide sequence ID" value="NZ_JAGUCN010000018.1"/>
</dbReference>
<evidence type="ECO:0000256" key="2">
    <source>
        <dbReference type="ARBA" id="ARBA00022801"/>
    </source>
</evidence>
<dbReference type="PROSITE" id="PS51192">
    <property type="entry name" value="HELICASE_ATP_BIND_1"/>
    <property type="match status" value="1"/>
</dbReference>
<name>A0ABS5KDX9_9BACT</name>
<protein>
    <submittedName>
        <fullName evidence="5">DEAD/DEAH box helicase</fullName>
    </submittedName>
</protein>
<sequence length="209" mass="23788">MKFKKILPQLVTAIKEAGFDTHPKELQSLSIPKIKSGADLFCLAPEKEGKSTTIIMGVIQQLKEAFEEAPRAIIITSTKEKAFELEEQFNTLGKYTNLRTFVAFDQGILQYQKDEIYDGLDVLICTPKRLMELVNINGVPMTKIKMLIVDNAETVISNTHHAIIYRIADGIKNPQILFFASRWHKSFETVDERIMKNPLIFEIEASNEL</sequence>
<gene>
    <name evidence="5" type="ORF">KEM09_15030</name>
</gene>
<keyword evidence="5" id="KW-0347">Helicase</keyword>
<dbReference type="Gene3D" id="3.40.50.300">
    <property type="entry name" value="P-loop containing nucleotide triphosphate hydrolases"/>
    <property type="match status" value="1"/>
</dbReference>
<evidence type="ECO:0000313" key="6">
    <source>
        <dbReference type="Proteomes" id="UP000721861"/>
    </source>
</evidence>
<keyword evidence="6" id="KW-1185">Reference proteome</keyword>
<evidence type="ECO:0000313" key="5">
    <source>
        <dbReference type="EMBL" id="MBS2212731.1"/>
    </source>
</evidence>
<dbReference type="InterPro" id="IPR014001">
    <property type="entry name" value="Helicase_ATP-bd"/>
</dbReference>
<evidence type="ECO:0000259" key="4">
    <source>
        <dbReference type="PROSITE" id="PS51192"/>
    </source>
</evidence>
<dbReference type="SUPFAM" id="SSF52540">
    <property type="entry name" value="P-loop containing nucleoside triphosphate hydrolases"/>
    <property type="match status" value="1"/>
</dbReference>
<proteinExistence type="predicted"/>
<reference evidence="5 6" key="1">
    <citation type="journal article" date="2014" name="Int. J. Syst. Evol. Microbiol.">
        <title>Carboxylicivirga gen. nov. in the family Marinilabiliaceae with two novel species, Carboxylicivirga mesophila sp. nov. and Carboxylicivirga taeanensis sp. nov., and reclassification of Cytophaga fermentans as Saccharicrinis fermentans gen. nov., comb. nov.</title>
        <authorList>
            <person name="Yang S.H."/>
            <person name="Seo H.S."/>
            <person name="Woo J.H."/>
            <person name="Oh H.M."/>
            <person name="Jang H."/>
            <person name="Lee J.H."/>
            <person name="Kim S.J."/>
            <person name="Kwon K.K."/>
        </authorList>
    </citation>
    <scope>NUCLEOTIDE SEQUENCE [LARGE SCALE GENOMIC DNA]</scope>
    <source>
        <strain evidence="5 6">JCM 18290</strain>
    </source>
</reference>
<evidence type="ECO:0000256" key="3">
    <source>
        <dbReference type="ARBA" id="ARBA00022840"/>
    </source>
</evidence>
<dbReference type="SMART" id="SM00487">
    <property type="entry name" value="DEXDc"/>
    <property type="match status" value="1"/>
</dbReference>
<dbReference type="Pfam" id="PF00270">
    <property type="entry name" value="DEAD"/>
    <property type="match status" value="1"/>
</dbReference>
<organism evidence="5 6">
    <name type="scientific">Carboxylicivirga mesophila</name>
    <dbReference type="NCBI Taxonomy" id="1166478"/>
    <lineage>
        <taxon>Bacteria</taxon>
        <taxon>Pseudomonadati</taxon>
        <taxon>Bacteroidota</taxon>
        <taxon>Bacteroidia</taxon>
        <taxon>Marinilabiliales</taxon>
        <taxon>Marinilabiliaceae</taxon>
        <taxon>Carboxylicivirga</taxon>
    </lineage>
</organism>
<dbReference type="PANTHER" id="PTHR24031">
    <property type="entry name" value="RNA HELICASE"/>
    <property type="match status" value="1"/>
</dbReference>
<keyword evidence="3" id="KW-0067">ATP-binding</keyword>
<dbReference type="GO" id="GO:0004386">
    <property type="term" value="F:helicase activity"/>
    <property type="evidence" value="ECO:0007669"/>
    <property type="project" value="UniProtKB-KW"/>
</dbReference>
<comment type="caution">
    <text evidence="5">The sequence shown here is derived from an EMBL/GenBank/DDBJ whole genome shotgun (WGS) entry which is preliminary data.</text>
</comment>
<evidence type="ECO:0000256" key="1">
    <source>
        <dbReference type="ARBA" id="ARBA00022741"/>
    </source>
</evidence>
<keyword evidence="2" id="KW-0378">Hydrolase</keyword>
<dbReference type="InterPro" id="IPR027417">
    <property type="entry name" value="P-loop_NTPase"/>
</dbReference>
<dbReference type="InterPro" id="IPR011545">
    <property type="entry name" value="DEAD/DEAH_box_helicase_dom"/>
</dbReference>
<dbReference type="Proteomes" id="UP000721861">
    <property type="component" value="Unassembled WGS sequence"/>
</dbReference>